<dbReference type="OrthoDB" id="347124at2759"/>
<dbReference type="AlphaFoldDB" id="A0A6G1F1N4"/>
<feature type="region of interest" description="Disordered" evidence="7">
    <location>
        <begin position="114"/>
        <end position="155"/>
    </location>
</feature>
<keyword evidence="9" id="KW-1185">Reference proteome</keyword>
<comment type="subcellular location">
    <subcellularLocation>
        <location evidence="1">Endoplasmic reticulum membrane</location>
    </subcellularLocation>
</comment>
<evidence type="ECO:0000313" key="8">
    <source>
        <dbReference type="EMBL" id="KAF0930794.1"/>
    </source>
</evidence>
<evidence type="ECO:0000256" key="4">
    <source>
        <dbReference type="ARBA" id="ARBA00022824"/>
    </source>
</evidence>
<dbReference type="InterPro" id="IPR006716">
    <property type="entry name" value="ERG2_sigma1_rcpt-like"/>
</dbReference>
<protein>
    <submittedName>
        <fullName evidence="8">Uncharacterized protein</fullName>
    </submittedName>
</protein>
<reference evidence="8 9" key="1">
    <citation type="submission" date="2019-11" db="EMBL/GenBank/DDBJ databases">
        <title>Whole genome sequence of Oryza granulata.</title>
        <authorList>
            <person name="Li W."/>
        </authorList>
    </citation>
    <scope>NUCLEOTIDE SEQUENCE [LARGE SCALE GENOMIC DNA]</scope>
    <source>
        <strain evidence="9">cv. Menghai</strain>
        <tissue evidence="8">Leaf</tissue>
    </source>
</reference>
<evidence type="ECO:0000256" key="3">
    <source>
        <dbReference type="ARBA" id="ARBA00022692"/>
    </source>
</evidence>
<keyword evidence="4" id="KW-0256">Endoplasmic reticulum</keyword>
<keyword evidence="6" id="KW-0472">Membrane</keyword>
<dbReference type="EMBL" id="SPHZ02000002">
    <property type="protein sequence ID" value="KAF0930794.1"/>
    <property type="molecule type" value="Genomic_DNA"/>
</dbReference>
<dbReference type="Proteomes" id="UP000479710">
    <property type="component" value="Unassembled WGS sequence"/>
</dbReference>
<dbReference type="PANTHER" id="PTHR10868">
    <property type="entry name" value="SIGMA 1-TYPE OPIOID RECEPTOR-RELATED"/>
    <property type="match status" value="1"/>
</dbReference>
<gene>
    <name evidence="8" type="ORF">E2562_035270</name>
</gene>
<evidence type="ECO:0000256" key="1">
    <source>
        <dbReference type="ARBA" id="ARBA00004586"/>
    </source>
</evidence>
<dbReference type="PROSITE" id="PS51257">
    <property type="entry name" value="PROKAR_LIPOPROTEIN"/>
    <property type="match status" value="1"/>
</dbReference>
<evidence type="ECO:0000256" key="5">
    <source>
        <dbReference type="ARBA" id="ARBA00022989"/>
    </source>
</evidence>
<comment type="similarity">
    <text evidence="2">Belongs to the ERG2 family.</text>
</comment>
<dbReference type="GO" id="GO:0005789">
    <property type="term" value="C:endoplasmic reticulum membrane"/>
    <property type="evidence" value="ECO:0007669"/>
    <property type="project" value="UniProtKB-SubCell"/>
</dbReference>
<keyword evidence="3" id="KW-0812">Transmembrane</keyword>
<sequence>MDEREMARRAGSATTPPATATHCSTASSCSSNSNPSVGAPAAARTPPPSIVMPWAGSAGDGVAGGCYYPGCRKDANCACEMCLASINATRDLLPPEAASARRWFAAAARDRKPASRPLFGGADTPPHGSSVTEPWTPPMRSTAKSRRARQEAEAEAAGACAGKKAGGSHDWALYAATVLGFLLLLWVDSGLVPEIAAKGFGPKLSPEAVARLGTEARLAPGGLIHKLRALERRLGQFVGGERVSNCSSQDSVWKFEQNDQRVFYWRCALYKSAAEEVTVWGSPLHTSGLLPRALPARHLTLLSGKITEWSDGRVWPTVRASNGSSWSHHGRRAPAVRLEPETWVLEYQRSVVFEGTRLIPATAELLASRCSAMAKRARQRLARRRFHGGAGGIQANPT</sequence>
<proteinExistence type="inferred from homology"/>
<organism evidence="8 9">
    <name type="scientific">Oryza meyeriana var. granulata</name>
    <dbReference type="NCBI Taxonomy" id="110450"/>
    <lineage>
        <taxon>Eukaryota</taxon>
        <taxon>Viridiplantae</taxon>
        <taxon>Streptophyta</taxon>
        <taxon>Embryophyta</taxon>
        <taxon>Tracheophyta</taxon>
        <taxon>Spermatophyta</taxon>
        <taxon>Magnoliopsida</taxon>
        <taxon>Liliopsida</taxon>
        <taxon>Poales</taxon>
        <taxon>Poaceae</taxon>
        <taxon>BOP clade</taxon>
        <taxon>Oryzoideae</taxon>
        <taxon>Oryzeae</taxon>
        <taxon>Oryzinae</taxon>
        <taxon>Oryza</taxon>
        <taxon>Oryza meyeriana</taxon>
    </lineage>
</organism>
<keyword evidence="5" id="KW-1133">Transmembrane helix</keyword>
<feature type="compositionally biased region" description="Low complexity" evidence="7">
    <location>
        <begin position="12"/>
        <end position="36"/>
    </location>
</feature>
<comment type="caution">
    <text evidence="8">The sequence shown here is derived from an EMBL/GenBank/DDBJ whole genome shotgun (WGS) entry which is preliminary data.</text>
</comment>
<evidence type="ECO:0000256" key="7">
    <source>
        <dbReference type="SAM" id="MobiDB-lite"/>
    </source>
</evidence>
<accession>A0A6G1F1N4</accession>
<evidence type="ECO:0000256" key="6">
    <source>
        <dbReference type="ARBA" id="ARBA00023136"/>
    </source>
</evidence>
<evidence type="ECO:0000313" key="9">
    <source>
        <dbReference type="Proteomes" id="UP000479710"/>
    </source>
</evidence>
<name>A0A6G1F1N4_9ORYZ</name>
<feature type="region of interest" description="Disordered" evidence="7">
    <location>
        <begin position="1"/>
        <end position="45"/>
    </location>
</feature>
<dbReference type="PANTHER" id="PTHR10868:SF1">
    <property type="entry name" value="SIGMA NON-OPIOID INTRACELLULAR RECEPTOR 1"/>
    <property type="match status" value="1"/>
</dbReference>
<evidence type="ECO:0000256" key="2">
    <source>
        <dbReference type="ARBA" id="ARBA00007141"/>
    </source>
</evidence>